<dbReference type="InterPro" id="IPR036390">
    <property type="entry name" value="WH_DNA-bd_sf"/>
</dbReference>
<dbReference type="PANTHER" id="PTHR44846">
    <property type="entry name" value="MANNOSYL-D-GLYCERATE TRANSPORT/METABOLISM SYSTEM REPRESSOR MNGR-RELATED"/>
    <property type="match status" value="1"/>
</dbReference>
<feature type="domain" description="HTH gntR-type" evidence="4">
    <location>
        <begin position="16"/>
        <end position="84"/>
    </location>
</feature>
<dbReference type="STRING" id="1528.SAMN04488579_13127"/>
<evidence type="ECO:0000256" key="3">
    <source>
        <dbReference type="ARBA" id="ARBA00023163"/>
    </source>
</evidence>
<sequence length="249" mass="28832">MKGFFEDLTLDKQSKIPLYAQVEAFLIERIKNKDLKPGDYLPPEEELASFYKISRPTVRHALQSLVQKGYVERQKAKGTRVLNRKVDGDFFNKILSFDDEMIEKGIVPSTKVIAFHQVELPEKIKEKFGNESNKGIYLERVRYGDGIPMVHTVTYLPYTRCFGILNCDLEKIPLYHAMRECLQDAVVRAKRSIQAMDINGEIAKWLDCNSGDSVLHIETEGYDHLDHMIEYSIATYHGERNIFQIELRI</sequence>
<evidence type="ECO:0000313" key="6">
    <source>
        <dbReference type="Proteomes" id="UP000199652"/>
    </source>
</evidence>
<organism evidence="5 6">
    <name type="scientific">Eubacterium barkeri</name>
    <name type="common">Clostridium barkeri</name>
    <dbReference type="NCBI Taxonomy" id="1528"/>
    <lineage>
        <taxon>Bacteria</taxon>
        <taxon>Bacillati</taxon>
        <taxon>Bacillota</taxon>
        <taxon>Clostridia</taxon>
        <taxon>Eubacteriales</taxon>
        <taxon>Eubacteriaceae</taxon>
        <taxon>Eubacterium</taxon>
    </lineage>
</organism>
<dbReference type="PANTHER" id="PTHR44846:SF1">
    <property type="entry name" value="MANNOSYL-D-GLYCERATE TRANSPORT_METABOLISM SYSTEM REPRESSOR MNGR-RELATED"/>
    <property type="match status" value="1"/>
</dbReference>
<dbReference type="GO" id="GO:0003677">
    <property type="term" value="F:DNA binding"/>
    <property type="evidence" value="ECO:0007669"/>
    <property type="project" value="UniProtKB-KW"/>
</dbReference>
<dbReference type="InterPro" id="IPR011663">
    <property type="entry name" value="UTRA"/>
</dbReference>
<evidence type="ECO:0000256" key="2">
    <source>
        <dbReference type="ARBA" id="ARBA00023125"/>
    </source>
</evidence>
<keyword evidence="6" id="KW-1185">Reference proteome</keyword>
<keyword evidence="2" id="KW-0238">DNA-binding</keyword>
<dbReference type="RefSeq" id="WP_090247127.1">
    <property type="nucleotide sequence ID" value="NZ_FNOU01000031.1"/>
</dbReference>
<keyword evidence="1" id="KW-0805">Transcription regulation</keyword>
<dbReference type="SMART" id="SM00345">
    <property type="entry name" value="HTH_GNTR"/>
    <property type="match status" value="1"/>
</dbReference>
<protein>
    <submittedName>
        <fullName evidence="5">GntR family transcriptional regulator</fullName>
    </submittedName>
</protein>
<dbReference type="SUPFAM" id="SSF64288">
    <property type="entry name" value="Chorismate lyase-like"/>
    <property type="match status" value="1"/>
</dbReference>
<dbReference type="Pfam" id="PF07702">
    <property type="entry name" value="UTRA"/>
    <property type="match status" value="1"/>
</dbReference>
<dbReference type="Gene3D" id="1.10.10.10">
    <property type="entry name" value="Winged helix-like DNA-binding domain superfamily/Winged helix DNA-binding domain"/>
    <property type="match status" value="1"/>
</dbReference>
<dbReference type="InterPro" id="IPR050679">
    <property type="entry name" value="Bact_HTH_transcr_reg"/>
</dbReference>
<dbReference type="Proteomes" id="UP000199652">
    <property type="component" value="Unassembled WGS sequence"/>
</dbReference>
<reference evidence="6" key="1">
    <citation type="submission" date="2016-10" db="EMBL/GenBank/DDBJ databases">
        <authorList>
            <person name="Varghese N."/>
            <person name="Submissions S."/>
        </authorList>
    </citation>
    <scope>NUCLEOTIDE SEQUENCE [LARGE SCALE GENOMIC DNA]</scope>
    <source>
        <strain evidence="6">VPI 5359</strain>
    </source>
</reference>
<accession>A0A1H3JLJ2</accession>
<dbReference type="InterPro" id="IPR036388">
    <property type="entry name" value="WH-like_DNA-bd_sf"/>
</dbReference>
<keyword evidence="3" id="KW-0804">Transcription</keyword>
<dbReference type="SUPFAM" id="SSF46785">
    <property type="entry name" value="Winged helix' DNA-binding domain"/>
    <property type="match status" value="1"/>
</dbReference>
<dbReference type="AlphaFoldDB" id="A0A1H3JLJ2"/>
<dbReference type="InterPro" id="IPR000524">
    <property type="entry name" value="Tscrpt_reg_HTH_GntR"/>
</dbReference>
<evidence type="ECO:0000256" key="1">
    <source>
        <dbReference type="ARBA" id="ARBA00023015"/>
    </source>
</evidence>
<dbReference type="PRINTS" id="PR00035">
    <property type="entry name" value="HTHGNTR"/>
</dbReference>
<name>A0A1H3JLJ2_EUBBA</name>
<dbReference type="GO" id="GO:0045892">
    <property type="term" value="P:negative regulation of DNA-templated transcription"/>
    <property type="evidence" value="ECO:0007669"/>
    <property type="project" value="TreeGrafter"/>
</dbReference>
<dbReference type="InterPro" id="IPR028978">
    <property type="entry name" value="Chorismate_lyase_/UTRA_dom_sf"/>
</dbReference>
<proteinExistence type="predicted"/>
<dbReference type="OrthoDB" id="457376at2"/>
<evidence type="ECO:0000259" key="4">
    <source>
        <dbReference type="PROSITE" id="PS50949"/>
    </source>
</evidence>
<dbReference type="EMBL" id="FNOU01000031">
    <property type="protein sequence ID" value="SDY40757.1"/>
    <property type="molecule type" value="Genomic_DNA"/>
</dbReference>
<dbReference type="Pfam" id="PF00392">
    <property type="entry name" value="GntR"/>
    <property type="match status" value="1"/>
</dbReference>
<dbReference type="CDD" id="cd07377">
    <property type="entry name" value="WHTH_GntR"/>
    <property type="match status" value="1"/>
</dbReference>
<evidence type="ECO:0000313" key="5">
    <source>
        <dbReference type="EMBL" id="SDY40757.1"/>
    </source>
</evidence>
<dbReference type="Gene3D" id="3.40.1410.10">
    <property type="entry name" value="Chorismate lyase-like"/>
    <property type="match status" value="1"/>
</dbReference>
<dbReference type="PROSITE" id="PS50949">
    <property type="entry name" value="HTH_GNTR"/>
    <property type="match status" value="1"/>
</dbReference>
<dbReference type="GO" id="GO:0003700">
    <property type="term" value="F:DNA-binding transcription factor activity"/>
    <property type="evidence" value="ECO:0007669"/>
    <property type="project" value="InterPro"/>
</dbReference>
<dbReference type="SMART" id="SM00866">
    <property type="entry name" value="UTRA"/>
    <property type="match status" value="1"/>
</dbReference>
<gene>
    <name evidence="5" type="ORF">SAMN04488579_13127</name>
</gene>